<evidence type="ECO:0000256" key="8">
    <source>
        <dbReference type="ARBA" id="ARBA00022989"/>
    </source>
</evidence>
<protein>
    <submittedName>
        <fullName evidence="11">RnfD2</fullName>
    </submittedName>
</protein>
<keyword evidence="3" id="KW-0285">Flavoprotein</keyword>
<dbReference type="PANTHER" id="PTHR30578:SF0">
    <property type="entry name" value="ION-TRANSLOCATING OXIDOREDUCTASE COMPLEX SUBUNIT D"/>
    <property type="match status" value="1"/>
</dbReference>
<dbReference type="Pfam" id="PF03116">
    <property type="entry name" value="NQR2_RnfD_RnfE"/>
    <property type="match status" value="1"/>
</dbReference>
<dbReference type="InterPro" id="IPR004338">
    <property type="entry name" value="NqrB/RnfD"/>
</dbReference>
<feature type="transmembrane region" description="Helical" evidence="10">
    <location>
        <begin position="185"/>
        <end position="204"/>
    </location>
</feature>
<dbReference type="EMBL" id="OJIN01000031">
    <property type="protein sequence ID" value="SPD72202.1"/>
    <property type="molecule type" value="Genomic_DNA"/>
</dbReference>
<feature type="transmembrane region" description="Helical" evidence="10">
    <location>
        <begin position="264"/>
        <end position="283"/>
    </location>
</feature>
<keyword evidence="4" id="KW-0288">FMN</keyword>
<dbReference type="GO" id="GO:0055085">
    <property type="term" value="P:transmembrane transport"/>
    <property type="evidence" value="ECO:0007669"/>
    <property type="project" value="InterPro"/>
</dbReference>
<evidence type="ECO:0000256" key="4">
    <source>
        <dbReference type="ARBA" id="ARBA00022643"/>
    </source>
</evidence>
<proteinExistence type="predicted"/>
<evidence type="ECO:0000256" key="7">
    <source>
        <dbReference type="ARBA" id="ARBA00022982"/>
    </source>
</evidence>
<dbReference type="GO" id="GO:0022900">
    <property type="term" value="P:electron transport chain"/>
    <property type="evidence" value="ECO:0007669"/>
    <property type="project" value="InterPro"/>
</dbReference>
<dbReference type="InterPro" id="IPR011303">
    <property type="entry name" value="RnfD_bac"/>
</dbReference>
<keyword evidence="7" id="KW-0249">Electron transport</keyword>
<evidence type="ECO:0000256" key="6">
    <source>
        <dbReference type="ARBA" id="ARBA00022967"/>
    </source>
</evidence>
<dbReference type="NCBIfam" id="TIGR01946">
    <property type="entry name" value="rnfD"/>
    <property type="match status" value="1"/>
</dbReference>
<keyword evidence="1" id="KW-0813">Transport</keyword>
<evidence type="ECO:0000256" key="9">
    <source>
        <dbReference type="ARBA" id="ARBA00023136"/>
    </source>
</evidence>
<evidence type="ECO:0000256" key="3">
    <source>
        <dbReference type="ARBA" id="ARBA00022630"/>
    </source>
</evidence>
<evidence type="ECO:0000256" key="2">
    <source>
        <dbReference type="ARBA" id="ARBA00022553"/>
    </source>
</evidence>
<dbReference type="PANTHER" id="PTHR30578">
    <property type="entry name" value="ELECTRON TRANSPORT COMPLEX PROTEIN RNFD"/>
    <property type="match status" value="1"/>
</dbReference>
<feature type="transmembrane region" description="Helical" evidence="10">
    <location>
        <begin position="211"/>
        <end position="228"/>
    </location>
</feature>
<reference evidence="11" key="1">
    <citation type="submission" date="2018-01" db="EMBL/GenBank/DDBJ databases">
        <authorList>
            <person name="Regsiter A."/>
            <person name="William W."/>
        </authorList>
    </citation>
    <scope>NUCLEOTIDE SEQUENCE</scope>
    <source>
        <strain evidence="11">TRIP AH-1</strain>
    </source>
</reference>
<keyword evidence="5 10" id="KW-0812">Transmembrane</keyword>
<keyword evidence="6" id="KW-1278">Translocase</keyword>
<keyword evidence="9 10" id="KW-0472">Membrane</keyword>
<dbReference type="GO" id="GO:0005886">
    <property type="term" value="C:plasma membrane"/>
    <property type="evidence" value="ECO:0007669"/>
    <property type="project" value="TreeGrafter"/>
</dbReference>
<accession>A0A445MS06</accession>
<keyword evidence="8 10" id="KW-1133">Transmembrane helix</keyword>
<evidence type="ECO:0000256" key="5">
    <source>
        <dbReference type="ARBA" id="ARBA00022692"/>
    </source>
</evidence>
<feature type="transmembrane region" description="Helical" evidence="10">
    <location>
        <begin position="80"/>
        <end position="99"/>
    </location>
</feature>
<gene>
    <name evidence="11" type="primary">rnfD</name>
    <name evidence="11" type="ORF">PITCH_A1260025</name>
</gene>
<evidence type="ECO:0000313" key="11">
    <source>
        <dbReference type="EMBL" id="SPD72202.1"/>
    </source>
</evidence>
<sequence length="324" mass="35175">MSKQNKFTVSHAPFWHDGDSIKVMNLNIMAAALPATLFGIFQFGTAALGVICLSIASAMAWEALFNLASKRPINIHDYNAAVIGMMFGMMAPATIPWWAVITGTFISVIVGQQIFGGIGGNPFNPAVIGISILILSWKNIFDFDAALLNYRFDFTSLAPLAALKHQGTEVVELFPIASLAMGNQLGSIGSVFGVGIIIGGLYLIIRGYIRWEISLAYILGIIITAWIFNITDPSKYANPIFHIFTGYTLLGAFFLANESSSSPVNLIPMFIYGTIGGFLTILIRNIGSYPDGTLYAILFINLLNPLIDKIRPKAFGKGCEKCVK</sequence>
<name>A0A445MS06_9BACT</name>
<organism evidence="11">
    <name type="scientific">uncultured Desulfobacterium sp</name>
    <dbReference type="NCBI Taxonomy" id="201089"/>
    <lineage>
        <taxon>Bacteria</taxon>
        <taxon>Pseudomonadati</taxon>
        <taxon>Thermodesulfobacteriota</taxon>
        <taxon>Desulfobacteria</taxon>
        <taxon>Desulfobacterales</taxon>
        <taxon>Desulfobacteriaceae</taxon>
        <taxon>Desulfobacterium</taxon>
        <taxon>environmental samples</taxon>
    </lineage>
</organism>
<keyword evidence="2" id="KW-0597">Phosphoprotein</keyword>
<evidence type="ECO:0000256" key="1">
    <source>
        <dbReference type="ARBA" id="ARBA00022448"/>
    </source>
</evidence>
<evidence type="ECO:0000256" key="10">
    <source>
        <dbReference type="SAM" id="Phobius"/>
    </source>
</evidence>
<feature type="transmembrane region" description="Helical" evidence="10">
    <location>
        <begin position="47"/>
        <end position="68"/>
    </location>
</feature>
<feature type="transmembrane region" description="Helical" evidence="10">
    <location>
        <begin position="240"/>
        <end position="257"/>
    </location>
</feature>
<dbReference type="AlphaFoldDB" id="A0A445MS06"/>